<evidence type="ECO:0000256" key="1">
    <source>
        <dbReference type="SAM" id="Phobius"/>
    </source>
</evidence>
<evidence type="ECO:0000313" key="3">
    <source>
        <dbReference type="EMBL" id="KTG08669.1"/>
    </source>
</evidence>
<dbReference type="Proteomes" id="UP000054387">
    <property type="component" value="Unassembled WGS sequence"/>
</dbReference>
<reference evidence="3 4" key="1">
    <citation type="submission" date="2015-12" db="EMBL/GenBank/DDBJ databases">
        <title>Haloprofundus marisrubri gen. nov., sp. nov., an extremely halophilic archaeon isolated from the Discovery deep brine-seawater interface in the Red Sea.</title>
        <authorList>
            <person name="Zhang G."/>
            <person name="Stingl U."/>
            <person name="Rashid M."/>
        </authorList>
    </citation>
    <scope>NUCLEOTIDE SEQUENCE [LARGE SCALE GENOMIC DNA]</scope>
    <source>
        <strain evidence="3 4">SB9</strain>
    </source>
</reference>
<dbReference type="Pfam" id="PF18902">
    <property type="entry name" value="DUF5658"/>
    <property type="match status" value="1"/>
</dbReference>
<name>A0A0W1R6D0_9EURY</name>
<keyword evidence="4" id="KW-1185">Reference proteome</keyword>
<gene>
    <name evidence="3" type="ORF">AUR64_18560</name>
</gene>
<dbReference type="AlphaFoldDB" id="A0A0W1R6D0"/>
<keyword evidence="1" id="KW-0472">Membrane</keyword>
<keyword evidence="1" id="KW-1133">Transmembrane helix</keyword>
<protein>
    <recommendedName>
        <fullName evidence="2">DUF5658 domain-containing protein</fullName>
    </recommendedName>
</protein>
<keyword evidence="1" id="KW-0812">Transmembrane</keyword>
<comment type="caution">
    <text evidence="3">The sequence shown here is derived from an EMBL/GenBank/DDBJ whole genome shotgun (WGS) entry which is preliminary data.</text>
</comment>
<sequence length="120" mass="12616">MNARAWLTLDGTPVTERRFYWVWFAAATGYGVGDVVTTVAIVAFASGVVEGNPVMASAVETFGLAGLVGLKLAVFGLCLAISQYAARLGEPLFPYVLPGLLSLVGVGLTGYNIWLLSLFG</sequence>
<evidence type="ECO:0000259" key="2">
    <source>
        <dbReference type="Pfam" id="PF18902"/>
    </source>
</evidence>
<dbReference type="EMBL" id="LOPU01000030">
    <property type="protein sequence ID" value="KTG08669.1"/>
    <property type="molecule type" value="Genomic_DNA"/>
</dbReference>
<dbReference type="InterPro" id="IPR043717">
    <property type="entry name" value="DUF5658"/>
</dbReference>
<proteinExistence type="predicted"/>
<feature type="transmembrane region" description="Helical" evidence="1">
    <location>
        <begin position="61"/>
        <end position="86"/>
    </location>
</feature>
<dbReference type="RefSeq" id="WP_058582953.1">
    <property type="nucleotide sequence ID" value="NZ_LOPU01000030.1"/>
</dbReference>
<feature type="transmembrane region" description="Helical" evidence="1">
    <location>
        <begin position="92"/>
        <end position="114"/>
    </location>
</feature>
<organism evidence="3 4">
    <name type="scientific">Haloprofundus marisrubri</name>
    <dbReference type="NCBI Taxonomy" id="1514971"/>
    <lineage>
        <taxon>Archaea</taxon>
        <taxon>Methanobacteriati</taxon>
        <taxon>Methanobacteriota</taxon>
        <taxon>Stenosarchaea group</taxon>
        <taxon>Halobacteria</taxon>
        <taxon>Halobacteriales</taxon>
        <taxon>Haloferacaceae</taxon>
        <taxon>Haloprofundus</taxon>
    </lineage>
</organism>
<feature type="domain" description="DUF5658" evidence="2">
    <location>
        <begin position="27"/>
        <end position="117"/>
    </location>
</feature>
<evidence type="ECO:0000313" key="4">
    <source>
        <dbReference type="Proteomes" id="UP000054387"/>
    </source>
</evidence>
<accession>A0A0W1R6D0</accession>
<feature type="transmembrane region" description="Helical" evidence="1">
    <location>
        <begin position="20"/>
        <end position="49"/>
    </location>
</feature>